<dbReference type="Proteomes" id="UP001148737">
    <property type="component" value="Unassembled WGS sequence"/>
</dbReference>
<organism evidence="1 2">
    <name type="scientific">Lecanicillium saksenae</name>
    <dbReference type="NCBI Taxonomy" id="468837"/>
    <lineage>
        <taxon>Eukaryota</taxon>
        <taxon>Fungi</taxon>
        <taxon>Dikarya</taxon>
        <taxon>Ascomycota</taxon>
        <taxon>Pezizomycotina</taxon>
        <taxon>Sordariomycetes</taxon>
        <taxon>Hypocreomycetidae</taxon>
        <taxon>Hypocreales</taxon>
        <taxon>Cordycipitaceae</taxon>
        <taxon>Lecanicillium</taxon>
    </lineage>
</organism>
<accession>A0ACC1QRM1</accession>
<sequence length="296" mass="32133">MQAHNSPNNFQITLPAVNQPLTFDDLRSISPAILEESARFAGDASSCHSGMQHTFAYNTTETASHFGGAVSYEQQTTLQQRNSSYTQALSSPTQSLLSHSIDSDFPMESSHGPSTPEEWSTMLTNADKAYHQSWNGGVAPYYDSYAAQDMSCSSSSVQASQIAHLGASFENQPNLHHSDDLLATSSSSAYPAFVSMAPLPYGRDLHHGATSSTVPRGFSHHSDFSSLMAPSADSDARHSSPSSFSTGDDATTNTRASSVSVPRKRRSQPPPLPNSLFCHRHHHSAFHENADRRYHS</sequence>
<proteinExistence type="predicted"/>
<comment type="caution">
    <text evidence="1">The sequence shown here is derived from an EMBL/GenBank/DDBJ whole genome shotgun (WGS) entry which is preliminary data.</text>
</comment>
<reference evidence="1" key="1">
    <citation type="submission" date="2022-07" db="EMBL/GenBank/DDBJ databases">
        <title>Genome Sequence of Lecanicillium saksenae.</title>
        <authorList>
            <person name="Buettner E."/>
        </authorList>
    </citation>
    <scope>NUCLEOTIDE SEQUENCE</scope>
    <source>
        <strain evidence="1">VT-O1</strain>
    </source>
</reference>
<evidence type="ECO:0000313" key="1">
    <source>
        <dbReference type="EMBL" id="KAJ3487512.1"/>
    </source>
</evidence>
<keyword evidence="2" id="KW-1185">Reference proteome</keyword>
<dbReference type="EMBL" id="JANAKD010000837">
    <property type="protein sequence ID" value="KAJ3487512.1"/>
    <property type="molecule type" value="Genomic_DNA"/>
</dbReference>
<name>A0ACC1QRM1_9HYPO</name>
<evidence type="ECO:0000313" key="2">
    <source>
        <dbReference type="Proteomes" id="UP001148737"/>
    </source>
</evidence>
<gene>
    <name evidence="1" type="ORF">NLG97_g6396</name>
</gene>
<protein>
    <submittedName>
        <fullName evidence="1">Uncharacterized protein</fullName>
    </submittedName>
</protein>